<proteinExistence type="predicted"/>
<protein>
    <submittedName>
        <fullName evidence="2">Uncharacterized protein</fullName>
    </submittedName>
</protein>
<gene>
    <name evidence="2" type="ORF">HICCMSTLAB_LOCUS2915</name>
</gene>
<dbReference type="PANTHER" id="PTHR39069">
    <property type="entry name" value="ECDYSONE-INDUCIBLE GENE E1, ISOFORM A"/>
    <property type="match status" value="1"/>
</dbReference>
<dbReference type="PANTHER" id="PTHR39069:SF8">
    <property type="entry name" value="FI17111P1"/>
    <property type="match status" value="1"/>
</dbReference>
<keyword evidence="3" id="KW-1185">Reference proteome</keyword>
<comment type="caution">
    <text evidence="2">The sequence shown here is derived from an EMBL/GenBank/DDBJ whole genome shotgun (WGS) entry which is preliminary data.</text>
</comment>
<dbReference type="OrthoDB" id="504708at2759"/>
<name>A0A8J2H6M5_COTCN</name>
<evidence type="ECO:0000313" key="2">
    <source>
        <dbReference type="EMBL" id="CAG5079077.1"/>
    </source>
</evidence>
<organism evidence="2 3">
    <name type="scientific">Cotesia congregata</name>
    <name type="common">Parasitoid wasp</name>
    <name type="synonym">Apanteles congregatus</name>
    <dbReference type="NCBI Taxonomy" id="51543"/>
    <lineage>
        <taxon>Eukaryota</taxon>
        <taxon>Metazoa</taxon>
        <taxon>Ecdysozoa</taxon>
        <taxon>Arthropoda</taxon>
        <taxon>Hexapoda</taxon>
        <taxon>Insecta</taxon>
        <taxon>Pterygota</taxon>
        <taxon>Neoptera</taxon>
        <taxon>Endopterygota</taxon>
        <taxon>Hymenoptera</taxon>
        <taxon>Apocrita</taxon>
        <taxon>Ichneumonoidea</taxon>
        <taxon>Braconidae</taxon>
        <taxon>Microgastrinae</taxon>
        <taxon>Cotesia</taxon>
    </lineage>
</organism>
<dbReference type="Proteomes" id="UP000786811">
    <property type="component" value="Unassembled WGS sequence"/>
</dbReference>
<keyword evidence="1" id="KW-0732">Signal</keyword>
<accession>A0A8J2H6M5</accession>
<feature type="signal peptide" evidence="1">
    <location>
        <begin position="1"/>
        <end position="21"/>
    </location>
</feature>
<sequence length="458" mass="50666">MPRHITVIILAGVALILCVNAAQTDPPTTCVEFGGTCDQHRRCCGENLKCDRSNTVSIYKCKEKAKLGDSCRETFHCIDIVHSVCLKNKCVCRQKNVRASDYACIPILNGYCWKNETCATENSLCINNKCQCRDGFVAEANECLPVVIGSKCNDDAACKSVKFAEFDTFNKVCACSENAIAINERMCLVRLGGICQANEDCAAKKSWCDENKCQCRAQYFAYSEIECRLINEVRQLLLMAFSSAAFIGMPCNVSNQCHAHSSDSYCYNKTCQCELDYLLKNENSCLPGITSYCSTTDECSDPESICIGSWCQCRTNYVMRESKCLPMLNAICSDNLECAPANSVCIDHKCQCKFSYFPKSNYECVLKLTRTALTFALQSVLTLENASAIRITCELAQKLVRQLWEATARATGSVSLSMQSVSRADVAVPQNTRSALMTSAYLVSCDDAVAFYLARISD</sequence>
<dbReference type="EMBL" id="CAJNRD030001117">
    <property type="protein sequence ID" value="CAG5079077.1"/>
    <property type="molecule type" value="Genomic_DNA"/>
</dbReference>
<feature type="chain" id="PRO_5035201524" evidence="1">
    <location>
        <begin position="22"/>
        <end position="458"/>
    </location>
</feature>
<reference evidence="2" key="1">
    <citation type="submission" date="2021-04" db="EMBL/GenBank/DDBJ databases">
        <authorList>
            <person name="Chebbi M.A.C M."/>
        </authorList>
    </citation>
    <scope>NUCLEOTIDE SEQUENCE</scope>
</reference>
<dbReference type="AlphaFoldDB" id="A0A8J2H6M5"/>
<evidence type="ECO:0000256" key="1">
    <source>
        <dbReference type="SAM" id="SignalP"/>
    </source>
</evidence>
<evidence type="ECO:0000313" key="3">
    <source>
        <dbReference type="Proteomes" id="UP000786811"/>
    </source>
</evidence>